<dbReference type="Proteomes" id="UP000681722">
    <property type="component" value="Unassembled WGS sequence"/>
</dbReference>
<dbReference type="OrthoDB" id="5949854at2759"/>
<gene>
    <name evidence="1" type="ORF">SRO942_LOCUS50255</name>
</gene>
<dbReference type="AlphaFoldDB" id="A0A8S3A0P2"/>
<evidence type="ECO:0000313" key="1">
    <source>
        <dbReference type="EMBL" id="CAF4645477.1"/>
    </source>
</evidence>
<sequence length="123" mass="13976">MFTVLPPGKLLYISGPDEKCYVLTNSAIREDILLRSNHTGVDTRLFVHLRNVSEFYAYNSVVIQSSDTDIFLLALAYSPDFRDLEVIIDRATTKQQKYVNCSKIAEVGVFSLENVKLNENLEI</sequence>
<reference evidence="1" key="1">
    <citation type="submission" date="2021-02" db="EMBL/GenBank/DDBJ databases">
        <authorList>
            <person name="Nowell W R."/>
        </authorList>
    </citation>
    <scope>NUCLEOTIDE SEQUENCE</scope>
</reference>
<name>A0A8S3A0P2_9BILA</name>
<proteinExistence type="predicted"/>
<evidence type="ECO:0000313" key="2">
    <source>
        <dbReference type="Proteomes" id="UP000681722"/>
    </source>
</evidence>
<accession>A0A8S3A0P2</accession>
<dbReference type="EMBL" id="CAJOBC010140868">
    <property type="protein sequence ID" value="CAF4645477.1"/>
    <property type="molecule type" value="Genomic_DNA"/>
</dbReference>
<protein>
    <submittedName>
        <fullName evidence="1">Uncharacterized protein</fullName>
    </submittedName>
</protein>
<organism evidence="1 2">
    <name type="scientific">Didymodactylos carnosus</name>
    <dbReference type="NCBI Taxonomy" id="1234261"/>
    <lineage>
        <taxon>Eukaryota</taxon>
        <taxon>Metazoa</taxon>
        <taxon>Spiralia</taxon>
        <taxon>Gnathifera</taxon>
        <taxon>Rotifera</taxon>
        <taxon>Eurotatoria</taxon>
        <taxon>Bdelloidea</taxon>
        <taxon>Philodinida</taxon>
        <taxon>Philodinidae</taxon>
        <taxon>Didymodactylos</taxon>
    </lineage>
</organism>
<comment type="caution">
    <text evidence="1">The sequence shown here is derived from an EMBL/GenBank/DDBJ whole genome shotgun (WGS) entry which is preliminary data.</text>
</comment>